<evidence type="ECO:0000256" key="2">
    <source>
        <dbReference type="SAM" id="MobiDB-lite"/>
    </source>
</evidence>
<evidence type="ECO:0000313" key="4">
    <source>
        <dbReference type="EMBL" id="OEU17780.1"/>
    </source>
</evidence>
<feature type="coiled-coil region" evidence="1">
    <location>
        <begin position="585"/>
        <end position="612"/>
    </location>
</feature>
<feature type="compositionally biased region" description="Polar residues" evidence="2">
    <location>
        <begin position="423"/>
        <end position="434"/>
    </location>
</feature>
<feature type="compositionally biased region" description="Low complexity" evidence="2">
    <location>
        <begin position="751"/>
        <end position="763"/>
    </location>
</feature>
<dbReference type="AlphaFoldDB" id="A0A1E7FHX9"/>
<keyword evidence="3" id="KW-0732">Signal</keyword>
<evidence type="ECO:0000313" key="5">
    <source>
        <dbReference type="Proteomes" id="UP000095751"/>
    </source>
</evidence>
<feature type="region of interest" description="Disordered" evidence="2">
    <location>
        <begin position="215"/>
        <end position="247"/>
    </location>
</feature>
<dbReference type="InParanoid" id="A0A1E7FHX9"/>
<feature type="region of interest" description="Disordered" evidence="2">
    <location>
        <begin position="497"/>
        <end position="518"/>
    </location>
</feature>
<feature type="region of interest" description="Disordered" evidence="2">
    <location>
        <begin position="400"/>
        <end position="436"/>
    </location>
</feature>
<feature type="compositionally biased region" description="Low complexity" evidence="2">
    <location>
        <begin position="231"/>
        <end position="247"/>
    </location>
</feature>
<sequence>MLLLLYVCLLCLLIDFVFLNSYGVTKQVVDTIIMDVLKEDKGMMTTGTGDQNGVDLSSILLEPRTRSLDYNNSNNYSMVQDDEVAKRVQVSHVPVSESDGSVYTLPSDSSTDTLYSFSQSILCSSLTTSKSAADLNNTISTGKYAHESTKIEKIRASKSNLITDPPEQEQVMLSLKSMCTNETIDDDDDDVMKPVSNEANDTLSRKISFESSIVSTRPSKKSRIEDNDVVTTNGSTRTTTTSSSSSSSIPLTLDAICSVGTTKVRSVSISTPVTTAPPHQEQQQSSFLTLLAQQDQDSNFLNPLHVFIRNQIEVFTATTTELAQPAPGRKQPIQLNQVGLRCIHCRHLPNQKRVKRATCYPSSIGRVYHSVSDMKFDHFSNCTELPAEARKTFGYLKADGKRGSGYNNKDNKKSPKTSRKGHSSSTAQYYQDSASRMGMVDSPGGIIYMMSSIGGSTTGGTSTKVVAVVSNEVSSVDVAETTKTGSSSFVKKFVGVSSDKTPIPRPPPQQQHQQQKPYQQFQIQQQDLPVANSAAVAASMLFNPISVPDNLNSTLTTEENNEQLKNLTATMSSNIMQSLLWNAIAANAQMSIDAANAVANQQEKNLQQQQQCHQHHNGMGKITVPLSAPEDSDVLNPVHCFVRKHVELFTADVHDITAPSPGRKTRVQFRQVGIRCKHCVKFPSKERVKRAVCYPPGIDGIYHSVSNMKLDHFGLCPGLPASAREEFTNIKKSCGRRGGGTNNNGGDKSTTRTAASSSTTTGTMNTAQYYHDSAIVKGLVNTDKGIRFGNDVVNHIAAAAAAAASADTPNTNITTARAQALYERPTKFPTGMSALMMAASQATSI</sequence>
<dbReference type="Proteomes" id="UP000095751">
    <property type="component" value="Unassembled WGS sequence"/>
</dbReference>
<reference evidence="4 5" key="1">
    <citation type="submission" date="2016-09" db="EMBL/GenBank/DDBJ databases">
        <title>Extensive genetic diversity and differential bi-allelic expression allows diatom success in the polar Southern Ocean.</title>
        <authorList>
            <consortium name="DOE Joint Genome Institute"/>
            <person name="Mock T."/>
            <person name="Otillar R.P."/>
            <person name="Strauss J."/>
            <person name="Dupont C."/>
            <person name="Frickenhaus S."/>
            <person name="Maumus F."/>
            <person name="Mcmullan M."/>
            <person name="Sanges R."/>
            <person name="Schmutz J."/>
            <person name="Toseland A."/>
            <person name="Valas R."/>
            <person name="Veluchamy A."/>
            <person name="Ward B.J."/>
            <person name="Allen A."/>
            <person name="Barry K."/>
            <person name="Falciatore A."/>
            <person name="Ferrante M."/>
            <person name="Fortunato A.E."/>
            <person name="Gloeckner G."/>
            <person name="Gruber A."/>
            <person name="Hipkin R."/>
            <person name="Janech M."/>
            <person name="Kroth P."/>
            <person name="Leese F."/>
            <person name="Lindquist E."/>
            <person name="Lyon B.R."/>
            <person name="Martin J."/>
            <person name="Mayer C."/>
            <person name="Parker M."/>
            <person name="Quesneville H."/>
            <person name="Raymond J."/>
            <person name="Uhlig C."/>
            <person name="Valentin K.U."/>
            <person name="Worden A.Z."/>
            <person name="Armbrust E.V."/>
            <person name="Bowler C."/>
            <person name="Green B."/>
            <person name="Moulton V."/>
            <person name="Van Oosterhout C."/>
            <person name="Grigoriev I."/>
        </authorList>
    </citation>
    <scope>NUCLEOTIDE SEQUENCE [LARGE SCALE GENOMIC DNA]</scope>
    <source>
        <strain evidence="4 5">CCMP1102</strain>
    </source>
</reference>
<name>A0A1E7FHX9_9STRA</name>
<dbReference type="KEGG" id="fcy:FRACYDRAFT_238205"/>
<dbReference type="EMBL" id="KV784357">
    <property type="protein sequence ID" value="OEU17780.1"/>
    <property type="molecule type" value="Genomic_DNA"/>
</dbReference>
<feature type="signal peptide" evidence="3">
    <location>
        <begin position="1"/>
        <end position="19"/>
    </location>
</feature>
<accession>A0A1E7FHX9</accession>
<keyword evidence="1" id="KW-0175">Coiled coil</keyword>
<feature type="region of interest" description="Disordered" evidence="2">
    <location>
        <begin position="732"/>
        <end position="763"/>
    </location>
</feature>
<gene>
    <name evidence="4" type="ORF">FRACYDRAFT_238205</name>
</gene>
<organism evidence="4 5">
    <name type="scientific">Fragilariopsis cylindrus CCMP1102</name>
    <dbReference type="NCBI Taxonomy" id="635003"/>
    <lineage>
        <taxon>Eukaryota</taxon>
        <taxon>Sar</taxon>
        <taxon>Stramenopiles</taxon>
        <taxon>Ochrophyta</taxon>
        <taxon>Bacillariophyta</taxon>
        <taxon>Bacillariophyceae</taxon>
        <taxon>Bacillariophycidae</taxon>
        <taxon>Bacillariales</taxon>
        <taxon>Bacillariaceae</taxon>
        <taxon>Fragilariopsis</taxon>
    </lineage>
</organism>
<keyword evidence="5" id="KW-1185">Reference proteome</keyword>
<proteinExistence type="predicted"/>
<feature type="chain" id="PRO_5009193124" evidence="3">
    <location>
        <begin position="20"/>
        <end position="845"/>
    </location>
</feature>
<evidence type="ECO:0000256" key="1">
    <source>
        <dbReference type="SAM" id="Coils"/>
    </source>
</evidence>
<dbReference type="OrthoDB" id="46899at2759"/>
<protein>
    <submittedName>
        <fullName evidence="4">Uncharacterized protein</fullName>
    </submittedName>
</protein>
<evidence type="ECO:0000256" key="3">
    <source>
        <dbReference type="SAM" id="SignalP"/>
    </source>
</evidence>